<name>A0ABT2M2A6_9FIRM</name>
<dbReference type="Proteomes" id="UP001431199">
    <property type="component" value="Unassembled WGS sequence"/>
</dbReference>
<dbReference type="NCBIfam" id="TIGR00199">
    <property type="entry name" value="PncC_domain"/>
    <property type="match status" value="1"/>
</dbReference>
<feature type="domain" description="CinA C-terminal" evidence="1">
    <location>
        <begin position="2"/>
        <end position="151"/>
    </location>
</feature>
<evidence type="ECO:0000313" key="3">
    <source>
        <dbReference type="Proteomes" id="UP001431199"/>
    </source>
</evidence>
<organism evidence="2 3">
    <name type="scientific">Eubacterium album</name>
    <dbReference type="NCBI Taxonomy" id="2978477"/>
    <lineage>
        <taxon>Bacteria</taxon>
        <taxon>Bacillati</taxon>
        <taxon>Bacillota</taxon>
        <taxon>Clostridia</taxon>
        <taxon>Eubacteriales</taxon>
        <taxon>Eubacteriaceae</taxon>
        <taxon>Eubacterium</taxon>
    </lineage>
</organism>
<gene>
    <name evidence="2" type="ORF">N5B56_09225</name>
</gene>
<dbReference type="InterPro" id="IPR036653">
    <property type="entry name" value="CinA-like_C"/>
</dbReference>
<dbReference type="EMBL" id="JAODBU010000008">
    <property type="protein sequence ID" value="MCT7399258.1"/>
    <property type="molecule type" value="Genomic_DNA"/>
</dbReference>
<protein>
    <submittedName>
        <fullName evidence="2">CinA family protein</fullName>
    </submittedName>
</protein>
<sequence length="158" mass="16807">MNLEERLVKMLLDRNEKVSTAESCTGGLVAGKIVNVSGASEVFDEGYVTYANKSKAKLLGVSKEIMDNEGAVSKECAMEMAIGCAKAANAQLGLSTTGIAGPGGGTPDKPVGLVYFGCYYNGEVSCEKHIFKGDRYEVRTQAADKILEIALNKMTLKN</sequence>
<reference evidence="2" key="1">
    <citation type="submission" date="2022-09" db="EMBL/GenBank/DDBJ databases">
        <title>Eubacterium sp. LFL-14 isolated from human feces.</title>
        <authorList>
            <person name="Liu F."/>
        </authorList>
    </citation>
    <scope>NUCLEOTIDE SEQUENCE</scope>
    <source>
        <strain evidence="2">LFL-14</strain>
    </source>
</reference>
<dbReference type="Gene3D" id="3.90.950.20">
    <property type="entry name" value="CinA-like"/>
    <property type="match status" value="1"/>
</dbReference>
<dbReference type="Pfam" id="PF02464">
    <property type="entry name" value="CinA"/>
    <property type="match status" value="1"/>
</dbReference>
<comment type="caution">
    <text evidence="2">The sequence shown here is derived from an EMBL/GenBank/DDBJ whole genome shotgun (WGS) entry which is preliminary data.</text>
</comment>
<dbReference type="SUPFAM" id="SSF142433">
    <property type="entry name" value="CinA-like"/>
    <property type="match status" value="1"/>
</dbReference>
<evidence type="ECO:0000313" key="2">
    <source>
        <dbReference type="EMBL" id="MCT7399258.1"/>
    </source>
</evidence>
<evidence type="ECO:0000259" key="1">
    <source>
        <dbReference type="Pfam" id="PF02464"/>
    </source>
</evidence>
<keyword evidence="3" id="KW-1185">Reference proteome</keyword>
<dbReference type="InterPro" id="IPR008136">
    <property type="entry name" value="CinA_C"/>
</dbReference>
<dbReference type="RefSeq" id="WP_260978789.1">
    <property type="nucleotide sequence ID" value="NZ_JAODBU010000008.1"/>
</dbReference>
<proteinExistence type="predicted"/>
<accession>A0ABT2M2A6</accession>